<comment type="cofactor">
    <cofactor evidence="1">
        <name>a divalent metal cation</name>
        <dbReference type="ChEBI" id="CHEBI:60240"/>
    </cofactor>
</comment>
<reference evidence="9" key="1">
    <citation type="submission" date="2020-08" db="EMBL/GenBank/DDBJ databases">
        <title>Multicomponent nature underlies the extraordinary mechanical properties of spider dragline silk.</title>
        <authorList>
            <person name="Kono N."/>
            <person name="Nakamura H."/>
            <person name="Mori M."/>
            <person name="Yoshida Y."/>
            <person name="Ohtoshi R."/>
            <person name="Malay A.D."/>
            <person name="Moran D.A.P."/>
            <person name="Tomita M."/>
            <person name="Numata K."/>
            <person name="Arakawa K."/>
        </authorList>
    </citation>
    <scope>NUCLEOTIDE SEQUENCE</scope>
</reference>
<dbReference type="PANTHER" id="PTHR22930">
    <property type="match status" value="1"/>
</dbReference>
<dbReference type="GO" id="GO:0004518">
    <property type="term" value="F:nuclease activity"/>
    <property type="evidence" value="ECO:0007669"/>
    <property type="project" value="UniProtKB-KW"/>
</dbReference>
<comment type="subcellular location">
    <subcellularLocation>
        <location evidence="2">Nucleus</location>
    </subcellularLocation>
</comment>
<evidence type="ECO:0000256" key="4">
    <source>
        <dbReference type="ARBA" id="ARBA00022722"/>
    </source>
</evidence>
<sequence>MSEELVLSGVLVLSKVIKKELIRRQNAKRKKRKVWVKPWVGRRTEYGASHTLLKELKNEDHTAYRNMLRITGEQFDELLEMVRGKLSKQDTTMRMAIPVTTKLEITLRYLATGDSFKYLEYLFRVPETTISRFLPHVLTEICCVLRPFINVPTTVEEWKKKIEKVFLQRWNFPRCCGAIDGKHVLIKRPPGSGSVYYNYKKTYSIILFAMVDADYCFTYVDVGGNGRANDSAVFRNSSLNIAMENKAIGFLEDHVIIGDDAFPLRPDLMKPFSKHGLSDEEKIFNYRTSRARRVSENAFGILAWRFRVFSKVIELKPDTIDRVILAACSLHNWLRKTSPGHYMPQNALDREDFNTGEVTPGQWRLHANTLRPVTSLGSNNPNRTAIQIRQQFMKYFTEENPLPWQWEKLGLKRP</sequence>
<protein>
    <submittedName>
        <fullName evidence="9">Protein ALP1-like</fullName>
    </submittedName>
</protein>
<evidence type="ECO:0000256" key="6">
    <source>
        <dbReference type="ARBA" id="ARBA00022801"/>
    </source>
</evidence>
<keyword evidence="10" id="KW-1185">Reference proteome</keyword>
<dbReference type="GO" id="GO:0005634">
    <property type="term" value="C:nucleus"/>
    <property type="evidence" value="ECO:0007669"/>
    <property type="project" value="UniProtKB-SubCell"/>
</dbReference>
<accession>A0A8X6STP0</accession>
<organism evidence="9 10">
    <name type="scientific">Trichonephila clavipes</name>
    <name type="common">Golden silk orbweaver</name>
    <name type="synonym">Nephila clavipes</name>
    <dbReference type="NCBI Taxonomy" id="2585209"/>
    <lineage>
        <taxon>Eukaryota</taxon>
        <taxon>Metazoa</taxon>
        <taxon>Ecdysozoa</taxon>
        <taxon>Arthropoda</taxon>
        <taxon>Chelicerata</taxon>
        <taxon>Arachnida</taxon>
        <taxon>Araneae</taxon>
        <taxon>Araneomorphae</taxon>
        <taxon>Entelegynae</taxon>
        <taxon>Araneoidea</taxon>
        <taxon>Nephilidae</taxon>
        <taxon>Trichonephila</taxon>
    </lineage>
</organism>
<keyword evidence="7" id="KW-0539">Nucleus</keyword>
<comment type="similarity">
    <text evidence="3">Belongs to the HARBI1 family.</text>
</comment>
<evidence type="ECO:0000256" key="3">
    <source>
        <dbReference type="ARBA" id="ARBA00006958"/>
    </source>
</evidence>
<dbReference type="GO" id="GO:0016787">
    <property type="term" value="F:hydrolase activity"/>
    <property type="evidence" value="ECO:0007669"/>
    <property type="project" value="UniProtKB-KW"/>
</dbReference>
<evidence type="ECO:0000256" key="1">
    <source>
        <dbReference type="ARBA" id="ARBA00001968"/>
    </source>
</evidence>
<dbReference type="EMBL" id="BMAU01021353">
    <property type="protein sequence ID" value="GFY19814.1"/>
    <property type="molecule type" value="Genomic_DNA"/>
</dbReference>
<keyword evidence="5" id="KW-0479">Metal-binding</keyword>
<evidence type="ECO:0000256" key="2">
    <source>
        <dbReference type="ARBA" id="ARBA00004123"/>
    </source>
</evidence>
<comment type="caution">
    <text evidence="9">The sequence shown here is derived from an EMBL/GenBank/DDBJ whole genome shotgun (WGS) entry which is preliminary data.</text>
</comment>
<evidence type="ECO:0000259" key="8">
    <source>
        <dbReference type="Pfam" id="PF13359"/>
    </source>
</evidence>
<dbReference type="Proteomes" id="UP000887159">
    <property type="component" value="Unassembled WGS sequence"/>
</dbReference>
<gene>
    <name evidence="9" type="primary">At3g55350</name>
    <name evidence="9" type="ORF">TNCV_4649841</name>
</gene>
<keyword evidence="4" id="KW-0540">Nuclease</keyword>
<proteinExistence type="inferred from homology"/>
<evidence type="ECO:0000256" key="7">
    <source>
        <dbReference type="ARBA" id="ARBA00023242"/>
    </source>
</evidence>
<evidence type="ECO:0000313" key="10">
    <source>
        <dbReference type="Proteomes" id="UP000887159"/>
    </source>
</evidence>
<dbReference type="InterPro" id="IPR045249">
    <property type="entry name" value="HARBI1-like"/>
</dbReference>
<dbReference type="AlphaFoldDB" id="A0A8X6STP0"/>
<dbReference type="InterPro" id="IPR027806">
    <property type="entry name" value="HARBI1_dom"/>
</dbReference>
<dbReference type="Pfam" id="PF13359">
    <property type="entry name" value="DDE_Tnp_4"/>
    <property type="match status" value="1"/>
</dbReference>
<feature type="domain" description="DDE Tnp4" evidence="8">
    <location>
        <begin position="179"/>
        <end position="332"/>
    </location>
</feature>
<evidence type="ECO:0000313" key="9">
    <source>
        <dbReference type="EMBL" id="GFY19814.1"/>
    </source>
</evidence>
<name>A0A8X6STP0_TRICX</name>
<keyword evidence="6" id="KW-0378">Hydrolase</keyword>
<evidence type="ECO:0000256" key="5">
    <source>
        <dbReference type="ARBA" id="ARBA00022723"/>
    </source>
</evidence>
<dbReference type="PANTHER" id="PTHR22930:SF269">
    <property type="entry name" value="NUCLEASE HARBI1-LIKE PROTEIN"/>
    <property type="match status" value="1"/>
</dbReference>
<dbReference type="GO" id="GO:0046872">
    <property type="term" value="F:metal ion binding"/>
    <property type="evidence" value="ECO:0007669"/>
    <property type="project" value="UniProtKB-KW"/>
</dbReference>